<dbReference type="PANTHER" id="PTHR43689">
    <property type="entry name" value="HYDROLASE"/>
    <property type="match status" value="1"/>
</dbReference>
<dbReference type="RefSeq" id="WP_083055615.1">
    <property type="nucleotide sequence ID" value="NZ_JACKVM010000008.1"/>
</dbReference>
<gene>
    <name evidence="2" type="ORF">BST17_03985</name>
</gene>
<dbReference type="SUPFAM" id="SSF53474">
    <property type="entry name" value="alpha/beta-Hydrolases"/>
    <property type="match status" value="1"/>
</dbReference>
<name>A0A1W9Z3E4_MYCBA</name>
<proteinExistence type="predicted"/>
<reference evidence="2 3" key="1">
    <citation type="submission" date="2017-02" db="EMBL/GenBank/DDBJ databases">
        <title>The new phylogeny of genus Mycobacterium.</title>
        <authorList>
            <person name="Tortoli E."/>
            <person name="Trovato A."/>
            <person name="Cirillo D.M."/>
        </authorList>
    </citation>
    <scope>NUCLEOTIDE SEQUENCE [LARGE SCALE GENOMIC DNA]</scope>
    <source>
        <strain evidence="2 3">DSM 45578</strain>
    </source>
</reference>
<dbReference type="STRING" id="564198.BST17_03985"/>
<organism evidence="2 3">
    <name type="scientific">Mycolicibacterium bacteremicum</name>
    <name type="common">Mycobacterium bacteremicum</name>
    <dbReference type="NCBI Taxonomy" id="564198"/>
    <lineage>
        <taxon>Bacteria</taxon>
        <taxon>Bacillati</taxon>
        <taxon>Actinomycetota</taxon>
        <taxon>Actinomycetes</taxon>
        <taxon>Mycobacteriales</taxon>
        <taxon>Mycobacteriaceae</taxon>
        <taxon>Mycolicibacterium</taxon>
    </lineage>
</organism>
<comment type="caution">
    <text evidence="2">The sequence shown here is derived from an EMBL/GenBank/DDBJ whole genome shotgun (WGS) entry which is preliminary data.</text>
</comment>
<dbReference type="Gene3D" id="3.40.50.1820">
    <property type="entry name" value="alpha/beta hydrolase"/>
    <property type="match status" value="1"/>
</dbReference>
<evidence type="ECO:0000313" key="2">
    <source>
        <dbReference type="EMBL" id="ORA06803.1"/>
    </source>
</evidence>
<feature type="domain" description="AB hydrolase-1" evidence="1">
    <location>
        <begin position="48"/>
        <end position="288"/>
    </location>
</feature>
<dbReference type="InterPro" id="IPR029058">
    <property type="entry name" value="AB_hydrolase_fold"/>
</dbReference>
<protein>
    <submittedName>
        <fullName evidence="2">Alpha/beta hydrolase</fullName>
    </submittedName>
</protein>
<dbReference type="Pfam" id="PF12697">
    <property type="entry name" value="Abhydrolase_6"/>
    <property type="match status" value="1"/>
</dbReference>
<dbReference type="PANTHER" id="PTHR43689:SF8">
    <property type="entry name" value="ALPHA_BETA-HYDROLASES SUPERFAMILY PROTEIN"/>
    <property type="match status" value="1"/>
</dbReference>
<keyword evidence="3" id="KW-1185">Reference proteome</keyword>
<sequence length="316" mass="33893">MNVERYAAFLPEHRRAGILTPRSTWLPWRGRRVHIARAGTADARVKGILVHGAGGYSGALWPLAGLAAGVGGDIGVEVIAPDLPLYGYTEEPHPAAVRYRDWLDLLTDIVIAERAADDRPIILFGASMGGLLSYEVAHRTGGVDAVLATCLLDPADARARRAASRIKVLGRPGAVALRTIDPVLGGLRIPVRWLADMSAMSNNPGLSTLCATDPRGGGVRVPIGFLSSWFNHRHTPPERYRGAPVTLVAPAADTWTPPELSQRFLQRISGPTRAVLLENCGHYPIEEPGLSQLEAVGRETVRALGADGSAERAARR</sequence>
<dbReference type="OrthoDB" id="1376138at2"/>
<dbReference type="InterPro" id="IPR000073">
    <property type="entry name" value="AB_hydrolase_1"/>
</dbReference>
<dbReference type="Proteomes" id="UP000192366">
    <property type="component" value="Unassembled WGS sequence"/>
</dbReference>
<evidence type="ECO:0000259" key="1">
    <source>
        <dbReference type="Pfam" id="PF12697"/>
    </source>
</evidence>
<keyword evidence="2" id="KW-0378">Hydrolase</keyword>
<accession>A0A1W9Z3E4</accession>
<dbReference type="EMBL" id="MVHJ01000002">
    <property type="protein sequence ID" value="ORA06803.1"/>
    <property type="molecule type" value="Genomic_DNA"/>
</dbReference>
<evidence type="ECO:0000313" key="3">
    <source>
        <dbReference type="Proteomes" id="UP000192366"/>
    </source>
</evidence>
<dbReference type="AlphaFoldDB" id="A0A1W9Z3E4"/>
<dbReference type="GO" id="GO:0016787">
    <property type="term" value="F:hydrolase activity"/>
    <property type="evidence" value="ECO:0007669"/>
    <property type="project" value="UniProtKB-KW"/>
</dbReference>